<gene>
    <name evidence="4" type="primary">gabD</name>
    <name evidence="4" type="ORF">MHA01_29280</name>
</gene>
<dbReference type="STRING" id="1371.GCA_900166605_01308"/>
<dbReference type="Pfam" id="PF00171">
    <property type="entry name" value="Aldedh"/>
    <property type="match status" value="1"/>
</dbReference>
<accession>A0A510YA53</accession>
<evidence type="ECO:0000256" key="1">
    <source>
        <dbReference type="ARBA" id="ARBA00009986"/>
    </source>
</evidence>
<dbReference type="SUPFAM" id="SSF53720">
    <property type="entry name" value="ALDH-like"/>
    <property type="match status" value="1"/>
</dbReference>
<protein>
    <submittedName>
        <fullName evidence="4">Aldehyde dehydrogenase</fullName>
    </submittedName>
</protein>
<dbReference type="CDD" id="cd07149">
    <property type="entry name" value="ALDH_y4uC"/>
    <property type="match status" value="1"/>
</dbReference>
<dbReference type="AlphaFoldDB" id="A0A510YA53"/>
<dbReference type="Proteomes" id="UP000321051">
    <property type="component" value="Unassembled WGS sequence"/>
</dbReference>
<keyword evidence="5" id="KW-1185">Reference proteome</keyword>
<feature type="domain" description="Aldehyde dehydrogenase" evidence="3">
    <location>
        <begin position="15"/>
        <end position="470"/>
    </location>
</feature>
<dbReference type="OrthoDB" id="9762913at2"/>
<comment type="caution">
    <text evidence="4">The sequence shown here is derived from an EMBL/GenBank/DDBJ whole genome shotgun (WGS) entry which is preliminary data.</text>
</comment>
<dbReference type="EMBL" id="BJUN01000025">
    <property type="protein sequence ID" value="GEK60023.1"/>
    <property type="molecule type" value="Genomic_DNA"/>
</dbReference>
<organism evidence="4 5">
    <name type="scientific">Marinococcus halophilus</name>
    <dbReference type="NCBI Taxonomy" id="1371"/>
    <lineage>
        <taxon>Bacteria</taxon>
        <taxon>Bacillati</taxon>
        <taxon>Bacillota</taxon>
        <taxon>Bacilli</taxon>
        <taxon>Bacillales</taxon>
        <taxon>Bacillaceae</taxon>
        <taxon>Marinococcus</taxon>
    </lineage>
</organism>
<dbReference type="Gene3D" id="3.40.605.10">
    <property type="entry name" value="Aldehyde Dehydrogenase, Chain A, domain 1"/>
    <property type="match status" value="1"/>
</dbReference>
<dbReference type="PANTHER" id="PTHR42991:SF1">
    <property type="entry name" value="ALDEHYDE DEHYDROGENASE"/>
    <property type="match status" value="1"/>
</dbReference>
<dbReference type="InterPro" id="IPR015590">
    <property type="entry name" value="Aldehyde_DH_dom"/>
</dbReference>
<dbReference type="InterPro" id="IPR016162">
    <property type="entry name" value="Ald_DH_N"/>
</dbReference>
<dbReference type="RefSeq" id="WP_079475159.1">
    <property type="nucleotide sequence ID" value="NZ_BJUN01000025.1"/>
</dbReference>
<dbReference type="InterPro" id="IPR016161">
    <property type="entry name" value="Ald_DH/histidinol_DH"/>
</dbReference>
<dbReference type="PANTHER" id="PTHR42991">
    <property type="entry name" value="ALDEHYDE DEHYDROGENASE"/>
    <property type="match status" value="1"/>
</dbReference>
<proteinExistence type="inferred from homology"/>
<dbReference type="FunFam" id="3.40.605.10:FF:000007">
    <property type="entry name" value="NAD/NADP-dependent betaine aldehyde dehydrogenase"/>
    <property type="match status" value="1"/>
</dbReference>
<dbReference type="InterPro" id="IPR016163">
    <property type="entry name" value="Ald_DH_C"/>
</dbReference>
<evidence type="ECO:0000313" key="4">
    <source>
        <dbReference type="EMBL" id="GEK60023.1"/>
    </source>
</evidence>
<comment type="similarity">
    <text evidence="1">Belongs to the aldehyde dehydrogenase family.</text>
</comment>
<evidence type="ECO:0000313" key="5">
    <source>
        <dbReference type="Proteomes" id="UP000321051"/>
    </source>
</evidence>
<dbReference type="Gene3D" id="3.40.309.10">
    <property type="entry name" value="Aldehyde Dehydrogenase, Chain A, domain 2"/>
    <property type="match status" value="1"/>
</dbReference>
<keyword evidence="2" id="KW-0560">Oxidoreductase</keyword>
<dbReference type="GO" id="GO:0008911">
    <property type="term" value="F:lactaldehyde dehydrogenase (NAD+) activity"/>
    <property type="evidence" value="ECO:0007669"/>
    <property type="project" value="TreeGrafter"/>
</dbReference>
<reference evidence="4 5" key="1">
    <citation type="submission" date="2019-07" db="EMBL/GenBank/DDBJ databases">
        <title>Whole genome shotgun sequence of Marinococcus halophilus NBRC 102359.</title>
        <authorList>
            <person name="Hosoyama A."/>
            <person name="Uohara A."/>
            <person name="Ohji S."/>
            <person name="Ichikawa N."/>
        </authorList>
    </citation>
    <scope>NUCLEOTIDE SEQUENCE [LARGE SCALE GENOMIC DNA]</scope>
    <source>
        <strain evidence="4 5">NBRC 102359</strain>
    </source>
</reference>
<evidence type="ECO:0000259" key="3">
    <source>
        <dbReference type="Pfam" id="PF00171"/>
    </source>
</evidence>
<evidence type="ECO:0000256" key="2">
    <source>
        <dbReference type="ARBA" id="ARBA00023002"/>
    </source>
</evidence>
<sequence>MKKGWFLLGKTQAAANYYQVFNPHTENLIGEAAESTPAEMHEAIKEANEAYEKMKTLTSNERAVILFRAAEILQNRKEDGARIISQEACKPVTAARTEVQRTIQTLQFSGEEAKRMNGEYIQLDAAEGGEGRDAYTIHEPIGVVGAITPFNFPLNLVTHKVGPAIAAGNTIVVKPAEQTPFSSLLLAEILTEAGLPSGAIAIVPGDGKSLGEVMLHDERVKKISFTGSPEIGKLLKAKAGLKKMTLELGSNSPMYIDQSCCEEINEVAEKAVKGAFAYNGQVCLSTQRIYVHAEVFQDFVRRCSEKTALLQFGDPLEESTEVSSLINKKSQQRLYEWVKEAETEGAEILAGGKKTGNGLEPTILLNVPSSSSISCKEAFGPVVIINKVQDSEEALEQMNNSRFGLNAGVFTNDLKQALDMAHRIEAGQVLVNDVPTLRFDHMPYGGVKDSGYGREGVKYAIEEMTELKMISLKYR</sequence>
<name>A0A510YA53_MARHA</name>
<dbReference type="InterPro" id="IPR051020">
    <property type="entry name" value="ALDH-related_metabolic_enz"/>
</dbReference>